<dbReference type="eggNOG" id="ENOG5032RWB">
    <property type="taxonomic scope" value="Bacteria"/>
</dbReference>
<proteinExistence type="predicted"/>
<dbReference type="STRING" id="1280954.HPO_06187"/>
<keyword evidence="2" id="KW-1185">Reference proteome</keyword>
<gene>
    <name evidence="1" type="ORF">HPO_06187</name>
</gene>
<dbReference type="Proteomes" id="UP000027100">
    <property type="component" value="Unassembled WGS sequence"/>
</dbReference>
<evidence type="ECO:0000313" key="1">
    <source>
        <dbReference type="EMBL" id="KCZ99503.1"/>
    </source>
</evidence>
<organism evidence="1 2">
    <name type="scientific">Hyphomonas polymorpha PS728</name>
    <dbReference type="NCBI Taxonomy" id="1280954"/>
    <lineage>
        <taxon>Bacteria</taxon>
        <taxon>Pseudomonadati</taxon>
        <taxon>Pseudomonadota</taxon>
        <taxon>Alphaproteobacteria</taxon>
        <taxon>Hyphomonadales</taxon>
        <taxon>Hyphomonadaceae</taxon>
        <taxon>Hyphomonas</taxon>
    </lineage>
</organism>
<protein>
    <recommendedName>
        <fullName evidence="3">DUF4304 domain-containing protein</fullName>
    </recommendedName>
</protein>
<comment type="caution">
    <text evidence="1">The sequence shown here is derived from an EMBL/GenBank/DDBJ whole genome shotgun (WGS) entry which is preliminary data.</text>
</comment>
<evidence type="ECO:0008006" key="3">
    <source>
        <dbReference type="Google" id="ProtNLM"/>
    </source>
</evidence>
<dbReference type="Pfam" id="PF14137">
    <property type="entry name" value="DUF4304"/>
    <property type="match status" value="1"/>
</dbReference>
<sequence length="142" mass="16200">MDKALKQLVVPLLRTLGFQGSYPHFRRMQNEQIDLLSFSFSRFGGEFSAELAICPVDGFRYHSGKLVPPEKVTAFNILSERTSLRNPAHSSENFVFGKPSFEPNYDVALPRQYYEHIATQLKEQMSAQLSEPFRIRSRASGV</sequence>
<dbReference type="EMBL" id="ARYM01000005">
    <property type="protein sequence ID" value="KCZ99503.1"/>
    <property type="molecule type" value="Genomic_DNA"/>
</dbReference>
<name>A0A062VAX4_9PROT</name>
<reference evidence="1 2" key="1">
    <citation type="journal article" date="2014" name="Antonie Van Leeuwenhoek">
        <title>Hyphomonas beringensis sp. nov. and Hyphomonas chukchiensis sp. nov., isolated from surface seawater of the Bering Sea and Chukchi Sea.</title>
        <authorList>
            <person name="Li C."/>
            <person name="Lai Q."/>
            <person name="Li G."/>
            <person name="Dong C."/>
            <person name="Wang J."/>
            <person name="Liao Y."/>
            <person name="Shao Z."/>
        </authorList>
    </citation>
    <scope>NUCLEOTIDE SEQUENCE [LARGE SCALE GENOMIC DNA]</scope>
    <source>
        <strain evidence="1 2">PS728</strain>
    </source>
</reference>
<dbReference type="AlphaFoldDB" id="A0A062VAX4"/>
<accession>A0A062VAX4</accession>
<dbReference type="InterPro" id="IPR025412">
    <property type="entry name" value="DUF4304"/>
</dbReference>
<evidence type="ECO:0000313" key="2">
    <source>
        <dbReference type="Proteomes" id="UP000027100"/>
    </source>
</evidence>